<dbReference type="InParanoid" id="L8G912"/>
<name>L8G912_PSED2</name>
<gene>
    <name evidence="1" type="ORF">GMDG_03225</name>
</gene>
<keyword evidence="2" id="KW-1185">Reference proteome</keyword>
<dbReference type="Proteomes" id="UP000011064">
    <property type="component" value="Unassembled WGS sequence"/>
</dbReference>
<organism evidence="1 2">
    <name type="scientific">Pseudogymnoascus destructans (strain ATCC MYA-4855 / 20631-21)</name>
    <name type="common">Bat white-nose syndrome fungus</name>
    <name type="synonym">Geomyces destructans</name>
    <dbReference type="NCBI Taxonomy" id="658429"/>
    <lineage>
        <taxon>Eukaryota</taxon>
        <taxon>Fungi</taxon>
        <taxon>Dikarya</taxon>
        <taxon>Ascomycota</taxon>
        <taxon>Pezizomycotina</taxon>
        <taxon>Leotiomycetes</taxon>
        <taxon>Thelebolales</taxon>
        <taxon>Thelebolaceae</taxon>
        <taxon>Pseudogymnoascus</taxon>
    </lineage>
</organism>
<evidence type="ECO:0000313" key="1">
    <source>
        <dbReference type="EMBL" id="ELR08526.1"/>
    </source>
</evidence>
<dbReference type="InterPro" id="IPR011008">
    <property type="entry name" value="Dimeric_a/b-barrel"/>
</dbReference>
<dbReference type="SUPFAM" id="SSF54909">
    <property type="entry name" value="Dimeric alpha+beta barrel"/>
    <property type="match status" value="1"/>
</dbReference>
<proteinExistence type="predicted"/>
<accession>L8G912</accession>
<dbReference type="STRING" id="658429.L8G912"/>
<dbReference type="EMBL" id="GL573218">
    <property type="protein sequence ID" value="ELR08526.1"/>
    <property type="molecule type" value="Genomic_DNA"/>
</dbReference>
<dbReference type="HOGENOM" id="CLU_1563530_0_0_1"/>
<evidence type="ECO:0000313" key="2">
    <source>
        <dbReference type="Proteomes" id="UP000011064"/>
    </source>
</evidence>
<sequence>MAPGMLYVTMKPAESLPADQFHDWYNDEYGPMRLRLPFIKNGFRYRATDQAKDLPEWLTIYDIADMDEMVKQPYIGLRQPPPEPTREGHHEANTFTPLEDVSAEGQNRILISTTQTAKYDFFTPGWLRTRLYQTASIEDKEIEYLILHDYSPDSNPTGSRRYNLFYSIGPA</sequence>
<protein>
    <submittedName>
        <fullName evidence="1">Uncharacterized protein</fullName>
    </submittedName>
</protein>
<dbReference type="VEuPathDB" id="FungiDB:GMDG_03225"/>
<dbReference type="AlphaFoldDB" id="L8G912"/>
<reference evidence="2" key="1">
    <citation type="submission" date="2010-09" db="EMBL/GenBank/DDBJ databases">
        <title>The genome sequence of Geomyces destructans 20631-21.</title>
        <authorList>
            <consortium name="The Broad Institute Genome Sequencing Platform"/>
            <person name="Cuomo C.A."/>
            <person name="Blehert D.S."/>
            <person name="Lorch J.M."/>
            <person name="Young S.K."/>
            <person name="Zeng Q."/>
            <person name="Gargeya S."/>
            <person name="Fitzgerald M."/>
            <person name="Haas B."/>
            <person name="Abouelleil A."/>
            <person name="Alvarado L."/>
            <person name="Arachchi H.M."/>
            <person name="Berlin A."/>
            <person name="Brown A."/>
            <person name="Chapman S.B."/>
            <person name="Chen Z."/>
            <person name="Dunbar C."/>
            <person name="Freedman E."/>
            <person name="Gearin G."/>
            <person name="Gellesch M."/>
            <person name="Goldberg J."/>
            <person name="Griggs A."/>
            <person name="Gujja S."/>
            <person name="Heiman D."/>
            <person name="Howarth C."/>
            <person name="Larson L."/>
            <person name="Lui A."/>
            <person name="MacDonald P.J.P."/>
            <person name="Montmayeur A."/>
            <person name="Murphy C."/>
            <person name="Neiman D."/>
            <person name="Pearson M."/>
            <person name="Priest M."/>
            <person name="Roberts A."/>
            <person name="Saif S."/>
            <person name="Shea T."/>
            <person name="Shenoy N."/>
            <person name="Sisk P."/>
            <person name="Stolte C."/>
            <person name="Sykes S."/>
            <person name="Wortman J."/>
            <person name="Nusbaum C."/>
            <person name="Birren B."/>
        </authorList>
    </citation>
    <scope>NUCLEOTIDE SEQUENCE [LARGE SCALE GENOMIC DNA]</scope>
    <source>
        <strain evidence="2">ATCC MYA-4855 / 20631-21</strain>
    </source>
</reference>